<dbReference type="Proteomes" id="UP000270296">
    <property type="component" value="Unassembled WGS sequence"/>
</dbReference>
<dbReference type="InterPro" id="IPR000716">
    <property type="entry name" value="Thyroglobulin_1"/>
</dbReference>
<sequence length="298" mass="33766">MVDAIHKHGTCIAQYMANQTDITFCLQTFMNFFKISTESAILEDNACRKIDVVQSCISHLNCTMCEPGASQMLEKLQYNYLQTTSTLCQSPHASMKVLNMLNFKESSDFFLYANPVASGDYAQVQCDNEAGECWCVDVLSGEELVYSRVEGRAEHVRCGACHKEQARLQDAESSFIPECDTFGFYEPLQCDYDTQDCWCVNTTSGLEKEGTRVKAGEKLPTCERRFLANVIYCQQLPMKQRCKPDGSKPLQVLRWYKDVDACKPYKTTFCPTESHLPPFSFRFQSDCETLCLGVKNLA</sequence>
<proteinExistence type="predicted"/>
<keyword evidence="2" id="KW-0964">Secreted</keyword>
<dbReference type="InterPro" id="IPR036857">
    <property type="entry name" value="Thyroglobulin_1_sf"/>
</dbReference>
<comment type="caution">
    <text evidence="5">Lacks conserved residue(s) required for the propagation of feature annotation.</text>
</comment>
<evidence type="ECO:0000313" key="9">
    <source>
        <dbReference type="WBParaSite" id="SBAD_0000749901-mRNA-1"/>
    </source>
</evidence>
<feature type="disulfide bond" evidence="5">
    <location>
        <begin position="190"/>
        <end position="197"/>
    </location>
</feature>
<evidence type="ECO:0000256" key="1">
    <source>
        <dbReference type="ARBA" id="ARBA00004613"/>
    </source>
</evidence>
<dbReference type="Gene3D" id="4.10.800.10">
    <property type="entry name" value="Thyroglobulin type-1"/>
    <property type="match status" value="2"/>
</dbReference>
<dbReference type="EMBL" id="UZAM01010439">
    <property type="protein sequence ID" value="VDP12360.1"/>
    <property type="molecule type" value="Genomic_DNA"/>
</dbReference>
<reference evidence="7 8" key="2">
    <citation type="submission" date="2018-11" db="EMBL/GenBank/DDBJ databases">
        <authorList>
            <consortium name="Pathogen Informatics"/>
        </authorList>
    </citation>
    <scope>NUCLEOTIDE SEQUENCE [LARGE SCALE GENOMIC DNA]</scope>
</reference>
<evidence type="ECO:0000256" key="2">
    <source>
        <dbReference type="ARBA" id="ARBA00022525"/>
    </source>
</evidence>
<dbReference type="PANTHER" id="PTHR12352:SF3">
    <property type="entry name" value="NIDOGEN-2"/>
    <property type="match status" value="1"/>
</dbReference>
<keyword evidence="8" id="KW-1185">Reference proteome</keyword>
<evidence type="ECO:0000313" key="8">
    <source>
        <dbReference type="Proteomes" id="UP000270296"/>
    </source>
</evidence>
<dbReference type="GO" id="GO:0005615">
    <property type="term" value="C:extracellular space"/>
    <property type="evidence" value="ECO:0007669"/>
    <property type="project" value="TreeGrafter"/>
</dbReference>
<feature type="disulfide bond" evidence="5">
    <location>
        <begin position="126"/>
        <end position="133"/>
    </location>
</feature>
<evidence type="ECO:0000313" key="7">
    <source>
        <dbReference type="EMBL" id="VDP12360.1"/>
    </source>
</evidence>
<dbReference type="CDD" id="cd00191">
    <property type="entry name" value="TY"/>
    <property type="match status" value="2"/>
</dbReference>
<dbReference type="PANTHER" id="PTHR12352">
    <property type="entry name" value="SECRETED MODULAR CALCIUM-BINDING PROTEIN"/>
    <property type="match status" value="1"/>
</dbReference>
<protein>
    <submittedName>
        <fullName evidence="9">Thyroglobulin type-1 domain-containing protein</fullName>
    </submittedName>
</protein>
<organism evidence="9">
    <name type="scientific">Soboliphyme baturini</name>
    <dbReference type="NCBI Taxonomy" id="241478"/>
    <lineage>
        <taxon>Eukaryota</taxon>
        <taxon>Metazoa</taxon>
        <taxon>Ecdysozoa</taxon>
        <taxon>Nematoda</taxon>
        <taxon>Enoplea</taxon>
        <taxon>Dorylaimia</taxon>
        <taxon>Dioctophymatida</taxon>
        <taxon>Dioctophymatoidea</taxon>
        <taxon>Soboliphymatidae</taxon>
        <taxon>Soboliphyme</taxon>
    </lineage>
</organism>
<dbReference type="PROSITE" id="PS51162">
    <property type="entry name" value="THYROGLOBULIN_1_2"/>
    <property type="match status" value="2"/>
</dbReference>
<name>A0A183IUD1_9BILA</name>
<dbReference type="SMART" id="SM00211">
    <property type="entry name" value="TY"/>
    <property type="match status" value="2"/>
</dbReference>
<evidence type="ECO:0000256" key="4">
    <source>
        <dbReference type="ARBA" id="ARBA00023157"/>
    </source>
</evidence>
<accession>A0A183IUD1</accession>
<gene>
    <name evidence="7" type="ORF">SBAD_LOCUS7228</name>
</gene>
<dbReference type="WBParaSite" id="SBAD_0000749901-mRNA-1">
    <property type="protein sequence ID" value="SBAD_0000749901-mRNA-1"/>
    <property type="gene ID" value="SBAD_0000749901"/>
</dbReference>
<comment type="subcellular location">
    <subcellularLocation>
        <location evidence="1">Secreted</location>
    </subcellularLocation>
</comment>
<dbReference type="OrthoDB" id="4473401at2759"/>
<dbReference type="SUPFAM" id="SSF57610">
    <property type="entry name" value="Thyroglobulin type-1 domain"/>
    <property type="match status" value="2"/>
</dbReference>
<evidence type="ECO:0000256" key="5">
    <source>
        <dbReference type="PROSITE-ProRule" id="PRU00500"/>
    </source>
</evidence>
<feature type="domain" description="Thyroglobulin type-1" evidence="6">
    <location>
        <begin position="85"/>
        <end position="156"/>
    </location>
</feature>
<evidence type="ECO:0000256" key="3">
    <source>
        <dbReference type="ARBA" id="ARBA00022737"/>
    </source>
</evidence>
<reference evidence="9" key="1">
    <citation type="submission" date="2016-06" db="UniProtKB">
        <authorList>
            <consortium name="WormBaseParasite"/>
        </authorList>
    </citation>
    <scope>IDENTIFICATION</scope>
</reference>
<evidence type="ECO:0000259" key="6">
    <source>
        <dbReference type="PROSITE" id="PS51162"/>
    </source>
</evidence>
<keyword evidence="4 5" id="KW-1015">Disulfide bond</keyword>
<keyword evidence="3" id="KW-0677">Repeat</keyword>
<dbReference type="AlphaFoldDB" id="A0A183IUD1"/>
<dbReference type="PROSITE" id="PS00484">
    <property type="entry name" value="THYROGLOBULIN_1_1"/>
    <property type="match status" value="1"/>
</dbReference>
<feature type="domain" description="Thyroglobulin type-1" evidence="6">
    <location>
        <begin position="158"/>
        <end position="222"/>
    </location>
</feature>
<dbReference type="Pfam" id="PF00086">
    <property type="entry name" value="Thyroglobulin_1"/>
    <property type="match status" value="2"/>
</dbReference>
<dbReference type="InterPro" id="IPR051950">
    <property type="entry name" value="Dev_reg/Prot_inhib"/>
</dbReference>